<reference evidence="2" key="1">
    <citation type="journal article" date="2011" name="Nat. Genet.">
        <title>The Arabidopsis lyrata genome sequence and the basis of rapid genome size change.</title>
        <authorList>
            <person name="Hu T.T."/>
            <person name="Pattyn P."/>
            <person name="Bakker E.G."/>
            <person name="Cao J."/>
            <person name="Cheng J.-F."/>
            <person name="Clark R.M."/>
            <person name="Fahlgren N."/>
            <person name="Fawcett J.A."/>
            <person name="Grimwood J."/>
            <person name="Gundlach H."/>
            <person name="Haberer G."/>
            <person name="Hollister J.D."/>
            <person name="Ossowski S."/>
            <person name="Ottilar R.P."/>
            <person name="Salamov A.A."/>
            <person name="Schneeberger K."/>
            <person name="Spannagl M."/>
            <person name="Wang X."/>
            <person name="Yang L."/>
            <person name="Nasrallah M.E."/>
            <person name="Bergelson J."/>
            <person name="Carrington J.C."/>
            <person name="Gaut B.S."/>
            <person name="Schmutz J."/>
            <person name="Mayer K.F.X."/>
            <person name="Van de Peer Y."/>
            <person name="Grigoriev I.V."/>
            <person name="Nordborg M."/>
            <person name="Weigel D."/>
            <person name="Guo Y.-L."/>
        </authorList>
    </citation>
    <scope>NUCLEOTIDE SEQUENCE [LARGE SCALE GENOMIC DNA]</scope>
    <source>
        <strain evidence="2">cv. MN47</strain>
    </source>
</reference>
<proteinExistence type="predicted"/>
<accession>D7KW27</accession>
<dbReference type="Proteomes" id="UP000008694">
    <property type="component" value="Unassembled WGS sequence"/>
</dbReference>
<sequence>MRENPNSSEEMQARAVTKSLGLCIHGVASLANDYLHDDHVDGVVNVNVNAEVAINIGAPAEVVLHAATPTRIPH</sequence>
<dbReference type="Gramene" id="Al_scaffold_0002_406">
    <property type="protein sequence ID" value="Al_scaffold_0002_406"/>
    <property type="gene ID" value="Al_scaffold_0002_406"/>
</dbReference>
<evidence type="ECO:0000313" key="1">
    <source>
        <dbReference type="EMBL" id="EFH62813.1"/>
    </source>
</evidence>
<protein>
    <submittedName>
        <fullName evidence="1">Predicted protein</fullName>
    </submittedName>
</protein>
<evidence type="ECO:0000313" key="2">
    <source>
        <dbReference type="Proteomes" id="UP000008694"/>
    </source>
</evidence>
<name>D7KW27_ARALL</name>
<keyword evidence="2" id="KW-1185">Reference proteome</keyword>
<dbReference type="EMBL" id="GL348714">
    <property type="protein sequence ID" value="EFH62813.1"/>
    <property type="molecule type" value="Genomic_DNA"/>
</dbReference>
<dbReference type="HOGENOM" id="CLU_2691118_0_0_1"/>
<dbReference type="AlphaFoldDB" id="D7KW27"/>
<organism evidence="2">
    <name type="scientific">Arabidopsis lyrata subsp. lyrata</name>
    <name type="common">Lyre-leaved rock-cress</name>
    <dbReference type="NCBI Taxonomy" id="81972"/>
    <lineage>
        <taxon>Eukaryota</taxon>
        <taxon>Viridiplantae</taxon>
        <taxon>Streptophyta</taxon>
        <taxon>Embryophyta</taxon>
        <taxon>Tracheophyta</taxon>
        <taxon>Spermatophyta</taxon>
        <taxon>Magnoliopsida</taxon>
        <taxon>eudicotyledons</taxon>
        <taxon>Gunneridae</taxon>
        <taxon>Pentapetalae</taxon>
        <taxon>rosids</taxon>
        <taxon>malvids</taxon>
        <taxon>Brassicales</taxon>
        <taxon>Brassicaceae</taxon>
        <taxon>Camelineae</taxon>
        <taxon>Arabidopsis</taxon>
    </lineage>
</organism>
<gene>
    <name evidence="1" type="ORF">ARALYDRAFT_675256</name>
</gene>